<organism evidence="3 4">
    <name type="scientific">Pelistega suis</name>
    <dbReference type="NCBI Taxonomy" id="1631957"/>
    <lineage>
        <taxon>Bacteria</taxon>
        <taxon>Pseudomonadati</taxon>
        <taxon>Pseudomonadota</taxon>
        <taxon>Betaproteobacteria</taxon>
        <taxon>Burkholderiales</taxon>
        <taxon>Alcaligenaceae</taxon>
        <taxon>Pelistega</taxon>
    </lineage>
</organism>
<dbReference type="Proteomes" id="UP000537862">
    <property type="component" value="Unassembled WGS sequence"/>
</dbReference>
<sequence>MQIDVRFEDGRETLLTLTFPYRVGRAKDMNFVIKSWRVAKHHANFIQREGAVYIEDQGALAGTLLNGERVHLGGPLKVRDEIIIGPCLMTIVSLEEVVINPPAVAYEQTQPSLVTQVQESAAVPLCKQAFRRDGFIQENGLYAKAQKSHEGYRLSSQRQQREIAHRQRLHSSVLERLDLRRRNIAEMSDEALRSEVEAILDKILEQDVEIEAEFDRAQLKQAVLDEAVGLGPLEPLLKDASITEIMVNRFDEIYIERKGLLEKTSTVFSSEKAVLGVIDRIVAPIGRRIDESSPMVDARLPDGSRVNAVIAPIALKGASLTIRKFAQHRPQMQELIDLGSLDYAMASFLDLCVKYRMNMIISGGTGSGKTTLLNILSHCIPDNERIVTIEDAAELRLNHSHLVSLEARPANMEGKGAVLIRDLVRNALRMRPDRIIVGECRGAEAFDMLMAMNTGHEGSLTTLHANSTRDALSRLETMIMTANMDLPLHAIREHIANSIHFIVQQTRLSNGKRVISSIAEVGGLESGVIKTQELFVYERTKHTGAFVGKGIFPSAFEQWREAGESIDMDLFNQRTVLASSEGRTLSSSAS</sequence>
<proteinExistence type="inferred from homology"/>
<dbReference type="PANTHER" id="PTHR30486">
    <property type="entry name" value="TWITCHING MOTILITY PROTEIN PILT"/>
    <property type="match status" value="1"/>
</dbReference>
<evidence type="ECO:0000313" key="4">
    <source>
        <dbReference type="Proteomes" id="UP000537862"/>
    </source>
</evidence>
<dbReference type="RefSeq" id="WP_171680046.1">
    <property type="nucleotide sequence ID" value="NZ_JABGBN010000002.1"/>
</dbReference>
<name>A0A849P6E6_9BURK</name>
<evidence type="ECO:0000256" key="1">
    <source>
        <dbReference type="ARBA" id="ARBA00006611"/>
    </source>
</evidence>
<accession>A0A849P6E6</accession>
<keyword evidence="4" id="KW-1185">Reference proteome</keyword>
<comment type="caution">
    <text evidence="3">The sequence shown here is derived from an EMBL/GenBank/DDBJ whole genome shotgun (WGS) entry which is preliminary data.</text>
</comment>
<dbReference type="InterPro" id="IPR050921">
    <property type="entry name" value="T4SS_GSP_E_ATPase"/>
</dbReference>
<dbReference type="InterPro" id="IPR000253">
    <property type="entry name" value="FHA_dom"/>
</dbReference>
<dbReference type="SUPFAM" id="SSF52540">
    <property type="entry name" value="P-loop containing nucleoside triphosphate hydrolases"/>
    <property type="match status" value="1"/>
</dbReference>
<comment type="similarity">
    <text evidence="1">Belongs to the GSP E family.</text>
</comment>
<dbReference type="AlphaFoldDB" id="A0A849P6E6"/>
<dbReference type="GO" id="GO:0016887">
    <property type="term" value="F:ATP hydrolysis activity"/>
    <property type="evidence" value="ECO:0007669"/>
    <property type="project" value="InterPro"/>
</dbReference>
<dbReference type="InterPro" id="IPR001482">
    <property type="entry name" value="T2SS/T4SS_dom"/>
</dbReference>
<dbReference type="Pfam" id="PF00498">
    <property type="entry name" value="FHA"/>
    <property type="match status" value="1"/>
</dbReference>
<dbReference type="InterPro" id="IPR008984">
    <property type="entry name" value="SMAD_FHA_dom_sf"/>
</dbReference>
<dbReference type="SMART" id="SM00240">
    <property type="entry name" value="FHA"/>
    <property type="match status" value="1"/>
</dbReference>
<dbReference type="Gene3D" id="2.60.200.20">
    <property type="match status" value="1"/>
</dbReference>
<dbReference type="EMBL" id="JABGBN010000002">
    <property type="protein sequence ID" value="NOL51362.1"/>
    <property type="molecule type" value="Genomic_DNA"/>
</dbReference>
<dbReference type="CDD" id="cd00060">
    <property type="entry name" value="FHA"/>
    <property type="match status" value="1"/>
</dbReference>
<evidence type="ECO:0000313" key="3">
    <source>
        <dbReference type="EMBL" id="NOL51362.1"/>
    </source>
</evidence>
<feature type="domain" description="FHA" evidence="2">
    <location>
        <begin position="21"/>
        <end position="70"/>
    </location>
</feature>
<dbReference type="Gene3D" id="3.40.50.300">
    <property type="entry name" value="P-loop containing nucleotide triphosphate hydrolases"/>
    <property type="match status" value="1"/>
</dbReference>
<dbReference type="CDD" id="cd01130">
    <property type="entry name" value="VirB11-like_ATPase"/>
    <property type="match status" value="1"/>
</dbReference>
<dbReference type="PROSITE" id="PS50006">
    <property type="entry name" value="FHA_DOMAIN"/>
    <property type="match status" value="1"/>
</dbReference>
<dbReference type="Pfam" id="PF00437">
    <property type="entry name" value="T2SSE"/>
    <property type="match status" value="1"/>
</dbReference>
<reference evidence="3 4" key="1">
    <citation type="submission" date="2020-05" db="EMBL/GenBank/DDBJ databases">
        <authorList>
            <person name="Niu N."/>
        </authorList>
    </citation>
    <scope>NUCLEOTIDE SEQUENCE [LARGE SCALE GENOMIC DNA]</scope>
    <source>
        <strain evidence="3 4">3340-03</strain>
    </source>
</reference>
<dbReference type="PANTHER" id="PTHR30486:SF15">
    <property type="entry name" value="TYPE II_IV SECRETION SYSTEM ATPASE"/>
    <property type="match status" value="1"/>
</dbReference>
<dbReference type="InterPro" id="IPR027417">
    <property type="entry name" value="P-loop_NTPase"/>
</dbReference>
<dbReference type="Gene3D" id="3.30.450.380">
    <property type="match status" value="1"/>
</dbReference>
<evidence type="ECO:0000259" key="2">
    <source>
        <dbReference type="PROSITE" id="PS50006"/>
    </source>
</evidence>
<dbReference type="SUPFAM" id="SSF49879">
    <property type="entry name" value="SMAD/FHA domain"/>
    <property type="match status" value="1"/>
</dbReference>
<protein>
    <submittedName>
        <fullName evidence="3">Flp pilus assembly complex ATPase component TadA</fullName>
    </submittedName>
</protein>
<gene>
    <name evidence="3" type="primary">tadA</name>
    <name evidence="3" type="ORF">HKX39_04120</name>
</gene>